<dbReference type="AlphaFoldDB" id="A0A1D7U0T9"/>
<dbReference type="Proteomes" id="UP000094969">
    <property type="component" value="Chromosome"/>
</dbReference>
<dbReference type="RefSeq" id="WP_069690201.1">
    <property type="nucleotide sequence ID" value="NZ_CP017147.1"/>
</dbReference>
<protein>
    <submittedName>
        <fullName evidence="2">Arylsulfatase</fullName>
    </submittedName>
</protein>
<gene>
    <name evidence="2" type="ORF">BHK69_11385</name>
</gene>
<dbReference type="InterPro" id="IPR053714">
    <property type="entry name" value="Iso_Racemase_Enz_sf"/>
</dbReference>
<dbReference type="OrthoDB" id="978447at2"/>
<evidence type="ECO:0000256" key="1">
    <source>
        <dbReference type="ARBA" id="ARBA00038414"/>
    </source>
</evidence>
<sequence length="224" mass="23896">MRIALIHALRHSPPPIEAAFAELWPQARLMNLLDDSLSADLARDGKITEAMTGRFLDLARYAKATGADGILFTCSAFGPCIEAVQRELAPLPVLKPNEAMIEEAEKAGARIGLLASFAPTLASMPPEFPPALTIMPKLAEGALAALDRGDGAEHDRLAAEAARDLAGCDVIALAQFSLARSAAAVMAATGKPVLTTPESAVRKLRRLLEPDDFRPDHSMIRPEI</sequence>
<proteinExistence type="inferred from homology"/>
<name>A0A1D7U0T9_9HYPH</name>
<evidence type="ECO:0000313" key="3">
    <source>
        <dbReference type="Proteomes" id="UP000094969"/>
    </source>
</evidence>
<dbReference type="InterPro" id="IPR015942">
    <property type="entry name" value="Asp/Glu/hydantoin_racemase"/>
</dbReference>
<reference evidence="2 3" key="1">
    <citation type="journal article" date="2015" name="Antonie Van Leeuwenhoek">
        <title>Bosea vaviloviae sp. nov., a new species of slow-growing rhizobia isolated from nodules of the relict species Vavilovia formosa (Stev.) Fed.</title>
        <authorList>
            <person name="Safronova V.I."/>
            <person name="Kuznetsova I.G."/>
            <person name="Sazanova A.L."/>
            <person name="Kimeklis A.K."/>
            <person name="Belimov A.A."/>
            <person name="Andronov E.E."/>
            <person name="Pinaev A.G."/>
            <person name="Chizhevskaya E.P."/>
            <person name="Pukhaev A.R."/>
            <person name="Popov K.P."/>
            <person name="Willems A."/>
            <person name="Tikhonovich I.A."/>
        </authorList>
    </citation>
    <scope>NUCLEOTIDE SEQUENCE [LARGE SCALE GENOMIC DNA]</scope>
    <source>
        <strain evidence="2 3">Vaf18</strain>
    </source>
</reference>
<dbReference type="Gene3D" id="3.40.50.12500">
    <property type="match status" value="1"/>
</dbReference>
<dbReference type="STRING" id="1526658.BHK69_11385"/>
<organism evidence="2 3">
    <name type="scientific">Bosea vaviloviae</name>
    <dbReference type="NCBI Taxonomy" id="1526658"/>
    <lineage>
        <taxon>Bacteria</taxon>
        <taxon>Pseudomonadati</taxon>
        <taxon>Pseudomonadota</taxon>
        <taxon>Alphaproteobacteria</taxon>
        <taxon>Hyphomicrobiales</taxon>
        <taxon>Boseaceae</taxon>
        <taxon>Bosea</taxon>
    </lineage>
</organism>
<comment type="similarity">
    <text evidence="1">Belongs to the HyuE racemase family.</text>
</comment>
<dbReference type="KEGG" id="bvv:BHK69_11385"/>
<accession>A0A1D7U0T9</accession>
<dbReference type="GO" id="GO:0047661">
    <property type="term" value="F:amino-acid racemase activity"/>
    <property type="evidence" value="ECO:0007669"/>
    <property type="project" value="InterPro"/>
</dbReference>
<keyword evidence="3" id="KW-1185">Reference proteome</keyword>
<dbReference type="Pfam" id="PF01177">
    <property type="entry name" value="Asp_Glu_race"/>
    <property type="match status" value="1"/>
</dbReference>
<evidence type="ECO:0000313" key="2">
    <source>
        <dbReference type="EMBL" id="AOO80985.1"/>
    </source>
</evidence>
<dbReference type="EMBL" id="CP017147">
    <property type="protein sequence ID" value="AOO80985.1"/>
    <property type="molecule type" value="Genomic_DNA"/>
</dbReference>